<feature type="transmembrane region" description="Helical" evidence="1">
    <location>
        <begin position="30"/>
        <end position="51"/>
    </location>
</feature>
<dbReference type="Proteomes" id="UP000177811">
    <property type="component" value="Unassembled WGS sequence"/>
</dbReference>
<organism evidence="2 3">
    <name type="scientific">Candidatus Sungbacteria bacterium RIFCSPHIGHO2_02_FULL_51_29</name>
    <dbReference type="NCBI Taxonomy" id="1802273"/>
    <lineage>
        <taxon>Bacteria</taxon>
        <taxon>Candidatus Sungiibacteriota</taxon>
    </lineage>
</organism>
<evidence type="ECO:0000256" key="1">
    <source>
        <dbReference type="SAM" id="Phobius"/>
    </source>
</evidence>
<sequence length="77" mass="8273">MLGVFSILLPIAYTVVVFFGIAEPNAKPENILLLGTFLWFAGVLAGATLLATADDLWRIKHGVNKNARAKDGSEDAE</sequence>
<accession>A0A1G2KXF6</accession>
<reference evidence="2 3" key="1">
    <citation type="journal article" date="2016" name="Nat. Commun.">
        <title>Thousands of microbial genomes shed light on interconnected biogeochemical processes in an aquifer system.</title>
        <authorList>
            <person name="Anantharaman K."/>
            <person name="Brown C.T."/>
            <person name="Hug L.A."/>
            <person name="Sharon I."/>
            <person name="Castelle C.J."/>
            <person name="Probst A.J."/>
            <person name="Thomas B.C."/>
            <person name="Singh A."/>
            <person name="Wilkins M.J."/>
            <person name="Karaoz U."/>
            <person name="Brodie E.L."/>
            <person name="Williams K.H."/>
            <person name="Hubbard S.S."/>
            <person name="Banfield J.F."/>
        </authorList>
    </citation>
    <scope>NUCLEOTIDE SEQUENCE [LARGE SCALE GENOMIC DNA]</scope>
</reference>
<evidence type="ECO:0000313" key="3">
    <source>
        <dbReference type="Proteomes" id="UP000177811"/>
    </source>
</evidence>
<evidence type="ECO:0000313" key="2">
    <source>
        <dbReference type="EMBL" id="OHA04098.1"/>
    </source>
</evidence>
<comment type="caution">
    <text evidence="2">The sequence shown here is derived from an EMBL/GenBank/DDBJ whole genome shotgun (WGS) entry which is preliminary data.</text>
</comment>
<keyword evidence="1" id="KW-0812">Transmembrane</keyword>
<gene>
    <name evidence="2" type="ORF">A3C16_02105</name>
</gene>
<dbReference type="AlphaFoldDB" id="A0A1G2KXF6"/>
<keyword evidence="1" id="KW-0472">Membrane</keyword>
<keyword evidence="1" id="KW-1133">Transmembrane helix</keyword>
<dbReference type="EMBL" id="MHQL01000001">
    <property type="protein sequence ID" value="OHA04098.1"/>
    <property type="molecule type" value="Genomic_DNA"/>
</dbReference>
<protein>
    <submittedName>
        <fullName evidence="2">Uncharacterized protein</fullName>
    </submittedName>
</protein>
<name>A0A1G2KXF6_9BACT</name>
<proteinExistence type="predicted"/>